<evidence type="ECO:0000256" key="1">
    <source>
        <dbReference type="SAM" id="MobiDB-lite"/>
    </source>
</evidence>
<accession>A0A7M5XE67</accession>
<reference evidence="2" key="1">
    <citation type="submission" date="2021-01" db="UniProtKB">
        <authorList>
            <consortium name="EnsemblMetazoa"/>
        </authorList>
    </citation>
    <scope>IDENTIFICATION</scope>
</reference>
<dbReference type="Proteomes" id="UP000594262">
    <property type="component" value="Unplaced"/>
</dbReference>
<dbReference type="EnsemblMetazoa" id="CLYHEMT021527.1">
    <property type="protein sequence ID" value="CLYHEMP021527.1"/>
    <property type="gene ID" value="CLYHEMG021527"/>
</dbReference>
<sequence length="533" mass="60385">MPTAAIKPQANFYPLSKVVKDFNLPLTVQVIPTKSVQEFSSNKHHKVTLLCQQVTSNDVNIKEQNDVQSTISMTDDEIRIKLLDNSKTYRTIDDVIKCRKSDELEYVAVMSKCVYEDNVLDIGDILFLRPASKRLSLVQRNRKQLNCTVLPDNRKIVLPDTLQIELRKCVDYNEKRESPISEIVYSRELPCLGMFGYSAGFSSIGSSLSNQTVLIKGQSVENVVIGCFKDPIKGLQIHVFPTDSLMDLEILHGEHPVVEFTKDELILICERVKEKVDGNGHTHHKFLIEEMDLYDYTDLLEEREDFYENCGFVTNNENYESSVYSELNDSNDYPVTLFNDSSDQMLLSGEFSDLPVDQNHVDVSSHGYVNVHKGSQCQNPKADLYDQQYPSENDDIDSQGYVNVPKKNKDNYEQDSMKEIPSVESVSHSIKQFSLMDQEECISQRYTNVTEKNQETNLKDSSVVKSPDNSKPPVPTKRNSQNRMSHGYVNVTKSHHSKAGDSIMRATNKPLNGAIDPDGESVPPALPIKTKSY</sequence>
<feature type="compositionally biased region" description="Polar residues" evidence="1">
    <location>
        <begin position="459"/>
        <end position="469"/>
    </location>
</feature>
<evidence type="ECO:0000313" key="2">
    <source>
        <dbReference type="EnsemblMetazoa" id="CLYHEMP021527.1"/>
    </source>
</evidence>
<feature type="region of interest" description="Disordered" evidence="1">
    <location>
        <begin position="452"/>
        <end position="485"/>
    </location>
</feature>
<feature type="region of interest" description="Disordered" evidence="1">
    <location>
        <begin position="379"/>
        <end position="413"/>
    </location>
</feature>
<name>A0A7M5XE67_9CNID</name>
<keyword evidence="3" id="KW-1185">Reference proteome</keyword>
<protein>
    <recommendedName>
        <fullName evidence="4">CABIT domain-containing protein</fullName>
    </recommendedName>
</protein>
<feature type="region of interest" description="Disordered" evidence="1">
    <location>
        <begin position="507"/>
        <end position="533"/>
    </location>
</feature>
<organism evidence="2 3">
    <name type="scientific">Clytia hemisphaerica</name>
    <dbReference type="NCBI Taxonomy" id="252671"/>
    <lineage>
        <taxon>Eukaryota</taxon>
        <taxon>Metazoa</taxon>
        <taxon>Cnidaria</taxon>
        <taxon>Hydrozoa</taxon>
        <taxon>Hydroidolina</taxon>
        <taxon>Leptothecata</taxon>
        <taxon>Obeliida</taxon>
        <taxon>Clytiidae</taxon>
        <taxon>Clytia</taxon>
    </lineage>
</organism>
<proteinExistence type="predicted"/>
<dbReference type="AlphaFoldDB" id="A0A7M5XE67"/>
<evidence type="ECO:0008006" key="4">
    <source>
        <dbReference type="Google" id="ProtNLM"/>
    </source>
</evidence>
<evidence type="ECO:0000313" key="3">
    <source>
        <dbReference type="Proteomes" id="UP000594262"/>
    </source>
</evidence>
<dbReference type="RefSeq" id="XP_066929048.1">
    <property type="nucleotide sequence ID" value="XM_067072947.1"/>
</dbReference>
<dbReference type="GeneID" id="136816606"/>